<feature type="binding site" evidence="5">
    <location>
        <position position="115"/>
    </location>
    <ligand>
        <name>biotin</name>
        <dbReference type="ChEBI" id="CHEBI:57586"/>
    </ligand>
</feature>
<comment type="similarity">
    <text evidence="5">Belongs to the biotin--protein ligase family.</text>
</comment>
<keyword evidence="2 5" id="KW-0547">Nucleotide-binding</keyword>
<dbReference type="PANTHER" id="PTHR12835:SF5">
    <property type="entry name" value="BIOTIN--PROTEIN LIGASE"/>
    <property type="match status" value="1"/>
</dbReference>
<dbReference type="EC" id="6.3.4.15" evidence="5"/>
<dbReference type="HAMAP" id="MF_00978">
    <property type="entry name" value="Bifunct_BirA"/>
    <property type="match status" value="1"/>
</dbReference>
<dbReference type="GO" id="GO:0003677">
    <property type="term" value="F:DNA binding"/>
    <property type="evidence" value="ECO:0007669"/>
    <property type="project" value="UniProtKB-UniRule"/>
</dbReference>
<evidence type="ECO:0000256" key="3">
    <source>
        <dbReference type="ARBA" id="ARBA00022840"/>
    </source>
</evidence>
<dbReference type="SUPFAM" id="SSF46785">
    <property type="entry name" value="Winged helix' DNA-binding domain"/>
    <property type="match status" value="1"/>
</dbReference>
<comment type="caution">
    <text evidence="7">The sequence shown here is derived from an EMBL/GenBank/DDBJ whole genome shotgun (WGS) entry which is preliminary data.</text>
</comment>
<dbReference type="CDD" id="cd16442">
    <property type="entry name" value="BPL"/>
    <property type="match status" value="1"/>
</dbReference>
<dbReference type="Gene3D" id="1.10.10.10">
    <property type="entry name" value="Winged helix-like DNA-binding domain superfamily/Winged helix DNA-binding domain"/>
    <property type="match status" value="1"/>
</dbReference>
<dbReference type="GO" id="GO:0005737">
    <property type="term" value="C:cytoplasm"/>
    <property type="evidence" value="ECO:0007669"/>
    <property type="project" value="TreeGrafter"/>
</dbReference>
<dbReference type="GO" id="GO:0006355">
    <property type="term" value="P:regulation of DNA-templated transcription"/>
    <property type="evidence" value="ECO:0007669"/>
    <property type="project" value="UniProtKB-UniRule"/>
</dbReference>
<dbReference type="Gene3D" id="3.30.930.10">
    <property type="entry name" value="Bira Bifunctional Protein, Domain 2"/>
    <property type="match status" value="1"/>
</dbReference>
<comment type="catalytic activity">
    <reaction evidence="5">
        <text>biotin + L-lysyl-[protein] + ATP = N(6)-biotinyl-L-lysyl-[protein] + AMP + diphosphate + H(+)</text>
        <dbReference type="Rhea" id="RHEA:11756"/>
        <dbReference type="Rhea" id="RHEA-COMP:9752"/>
        <dbReference type="Rhea" id="RHEA-COMP:10505"/>
        <dbReference type="ChEBI" id="CHEBI:15378"/>
        <dbReference type="ChEBI" id="CHEBI:29969"/>
        <dbReference type="ChEBI" id="CHEBI:30616"/>
        <dbReference type="ChEBI" id="CHEBI:33019"/>
        <dbReference type="ChEBI" id="CHEBI:57586"/>
        <dbReference type="ChEBI" id="CHEBI:83144"/>
        <dbReference type="ChEBI" id="CHEBI:456215"/>
        <dbReference type="EC" id="6.3.4.15"/>
    </reaction>
</comment>
<keyword evidence="3 5" id="KW-0067">ATP-binding</keyword>
<dbReference type="InterPro" id="IPR030855">
    <property type="entry name" value="Bifunct_BirA"/>
</dbReference>
<dbReference type="Pfam" id="PF08279">
    <property type="entry name" value="HTH_11"/>
    <property type="match status" value="1"/>
</dbReference>
<dbReference type="InterPro" id="IPR003142">
    <property type="entry name" value="BPL_C"/>
</dbReference>
<evidence type="ECO:0000259" key="6">
    <source>
        <dbReference type="PROSITE" id="PS51733"/>
    </source>
</evidence>
<dbReference type="GO" id="GO:0009249">
    <property type="term" value="P:protein lipoylation"/>
    <property type="evidence" value="ECO:0007669"/>
    <property type="project" value="UniProtKB-ARBA"/>
</dbReference>
<dbReference type="InterPro" id="IPR004408">
    <property type="entry name" value="Biotin_CoA_COase_ligase"/>
</dbReference>
<dbReference type="InterPro" id="IPR045864">
    <property type="entry name" value="aa-tRNA-synth_II/BPL/LPL"/>
</dbReference>
<dbReference type="GO" id="GO:0005524">
    <property type="term" value="F:ATP binding"/>
    <property type="evidence" value="ECO:0007669"/>
    <property type="project" value="UniProtKB-UniRule"/>
</dbReference>
<reference evidence="7 8" key="1">
    <citation type="submission" date="2019-02" db="EMBL/GenBank/DDBJ databases">
        <authorList>
            <consortium name="Pathogen Informatics"/>
        </authorList>
    </citation>
    <scope>NUCLEOTIDE SEQUENCE [LARGE SCALE GENOMIC DNA]</scope>
    <source>
        <strain evidence="7 8">3012STDY7089603</strain>
    </source>
</reference>
<feature type="DNA-binding region" description="H-T-H motif" evidence="5">
    <location>
        <begin position="19"/>
        <end position="38"/>
    </location>
</feature>
<dbReference type="SUPFAM" id="SSF50037">
    <property type="entry name" value="C-terminal domain of transcriptional repressors"/>
    <property type="match status" value="1"/>
</dbReference>
<name>A0A8H2QYL6_9FIRM</name>
<dbReference type="PROSITE" id="PS51733">
    <property type="entry name" value="BPL_LPL_CATALYTIC"/>
    <property type="match status" value="1"/>
</dbReference>
<proteinExistence type="inferred from homology"/>
<dbReference type="Pfam" id="PF02237">
    <property type="entry name" value="BPL_C"/>
    <property type="match status" value="1"/>
</dbReference>
<evidence type="ECO:0000313" key="7">
    <source>
        <dbReference type="EMBL" id="VFB17037.1"/>
    </source>
</evidence>
<keyword evidence="4 5" id="KW-0092">Biotin</keyword>
<dbReference type="PANTHER" id="PTHR12835">
    <property type="entry name" value="BIOTIN PROTEIN LIGASE"/>
    <property type="match status" value="1"/>
</dbReference>
<keyword evidence="1 5" id="KW-0436">Ligase</keyword>
<protein>
    <recommendedName>
        <fullName evidence="5">Bifunctional ligase/repressor BirA</fullName>
    </recommendedName>
    <alternativeName>
        <fullName evidence="5">Biotin--[acetyl-CoA-carboxylase] ligase</fullName>
        <ecNumber evidence="5">6.3.4.15</ecNumber>
    </alternativeName>
    <alternativeName>
        <fullName evidence="5">Biotin--protein ligase</fullName>
    </alternativeName>
    <alternativeName>
        <fullName evidence="5">Biotin-[acetyl-CoA carboxylase] synthetase</fullName>
    </alternativeName>
</protein>
<keyword evidence="5" id="KW-0238">DNA-binding</keyword>
<dbReference type="AlphaFoldDB" id="A0A8H2QYL6"/>
<evidence type="ECO:0000256" key="5">
    <source>
        <dbReference type="HAMAP-Rule" id="MF_00978"/>
    </source>
</evidence>
<feature type="binding site" evidence="5">
    <location>
        <position position="188"/>
    </location>
    <ligand>
        <name>biotin</name>
        <dbReference type="ChEBI" id="CHEBI:57586"/>
    </ligand>
</feature>
<organism evidence="7 8">
    <name type="scientific">Urinicoccus massiliensis</name>
    <dbReference type="NCBI Taxonomy" id="1723382"/>
    <lineage>
        <taxon>Bacteria</taxon>
        <taxon>Bacillati</taxon>
        <taxon>Bacillota</taxon>
        <taxon>Tissierellia</taxon>
        <taxon>Tissierellales</taxon>
        <taxon>Peptoniphilaceae</taxon>
        <taxon>Urinicoccus</taxon>
    </lineage>
</organism>
<feature type="binding site" evidence="5">
    <location>
        <begin position="90"/>
        <end position="92"/>
    </location>
    <ligand>
        <name>biotin</name>
        <dbReference type="ChEBI" id="CHEBI:57586"/>
    </ligand>
</feature>
<dbReference type="NCBIfam" id="TIGR00121">
    <property type="entry name" value="birA_ligase"/>
    <property type="match status" value="1"/>
</dbReference>
<dbReference type="InterPro" id="IPR013196">
    <property type="entry name" value="HTH_11"/>
</dbReference>
<keyword evidence="5" id="KW-0678">Repressor</keyword>
<keyword evidence="5" id="KW-0805">Transcription regulation</keyword>
<dbReference type="RefSeq" id="WP_131749680.1">
    <property type="nucleotide sequence ID" value="NZ_CAACYI010000001.1"/>
</dbReference>
<dbReference type="GO" id="GO:0016740">
    <property type="term" value="F:transferase activity"/>
    <property type="evidence" value="ECO:0007669"/>
    <property type="project" value="UniProtKB-ARBA"/>
</dbReference>
<evidence type="ECO:0000313" key="8">
    <source>
        <dbReference type="Proteomes" id="UP000377798"/>
    </source>
</evidence>
<evidence type="ECO:0000256" key="1">
    <source>
        <dbReference type="ARBA" id="ARBA00022598"/>
    </source>
</evidence>
<dbReference type="GO" id="GO:0004077">
    <property type="term" value="F:biotin--[biotin carboxyl-carrier protein] ligase activity"/>
    <property type="evidence" value="ECO:0007669"/>
    <property type="project" value="UniProtKB-UniRule"/>
</dbReference>
<dbReference type="Gene3D" id="2.30.30.100">
    <property type="match status" value="1"/>
</dbReference>
<sequence>MKEDVLNFLEVHREDYVSGQDLADQLRVSRAAVWKAIEALRRQGYDIEAKPKKGYRLLGDFDRLSQGGIRKHLSEALRDRQIFIYDSLDSTNTEMKRKLEKNQVRPFDVVLAEEQVQGRGRRGKAFASPKHTGLYMTLLYYKEGEGNLEDQDLITIKAALAVLRAVKKTTGLEAKIKWVNDLFLANKKFCGILTEGEFNLENREISAIYTGIGINIRMPEEGFGSDLEKIATALNVDLLRNDLAGEIISQLYFLKGQDRKEVIRAYKEASLVLGRKISFNYQGQDLVGRAKDINDQGHLLVDLSGQTLTLKAGEISIRGDFS</sequence>
<comment type="function">
    <text evidence="5">Acts both as a biotin--[acetyl-CoA-carboxylase] ligase and a repressor.</text>
</comment>
<evidence type="ECO:0000256" key="2">
    <source>
        <dbReference type="ARBA" id="ARBA00022741"/>
    </source>
</evidence>
<dbReference type="InterPro" id="IPR036390">
    <property type="entry name" value="WH_DNA-bd_sf"/>
</dbReference>
<gene>
    <name evidence="5 7" type="primary">birA</name>
    <name evidence="7" type="ORF">NCTC13150_01617</name>
</gene>
<dbReference type="InterPro" id="IPR008988">
    <property type="entry name" value="Transcriptional_repressor_C"/>
</dbReference>
<keyword evidence="5" id="KW-0804">Transcription</keyword>
<dbReference type="SUPFAM" id="SSF55681">
    <property type="entry name" value="Class II aaRS and biotin synthetases"/>
    <property type="match status" value="1"/>
</dbReference>
<dbReference type="InterPro" id="IPR004143">
    <property type="entry name" value="BPL_LPL_catalytic"/>
</dbReference>
<feature type="binding site" evidence="5">
    <location>
        <begin position="119"/>
        <end position="121"/>
    </location>
    <ligand>
        <name>biotin</name>
        <dbReference type="ChEBI" id="CHEBI:57586"/>
    </ligand>
</feature>
<keyword evidence="8" id="KW-1185">Reference proteome</keyword>
<dbReference type="EMBL" id="CAACYI010000001">
    <property type="protein sequence ID" value="VFB17037.1"/>
    <property type="molecule type" value="Genomic_DNA"/>
</dbReference>
<dbReference type="Proteomes" id="UP000377798">
    <property type="component" value="Unassembled WGS sequence"/>
</dbReference>
<dbReference type="Pfam" id="PF03099">
    <property type="entry name" value="BPL_LplA_LipB"/>
    <property type="match status" value="1"/>
</dbReference>
<evidence type="ECO:0000256" key="4">
    <source>
        <dbReference type="ARBA" id="ARBA00023267"/>
    </source>
</evidence>
<accession>A0A8H2QYL6</accession>
<feature type="domain" description="BPL/LPL catalytic" evidence="6">
    <location>
        <begin position="77"/>
        <end position="259"/>
    </location>
</feature>
<dbReference type="InterPro" id="IPR036388">
    <property type="entry name" value="WH-like_DNA-bd_sf"/>
</dbReference>